<dbReference type="InterPro" id="IPR001173">
    <property type="entry name" value="Glyco_trans_2-like"/>
</dbReference>
<comment type="similarity">
    <text evidence="1">Belongs to the glycosyltransferase 2 family.</text>
</comment>
<dbReference type="PANTHER" id="PTHR43179:SF12">
    <property type="entry name" value="GALACTOFURANOSYLTRANSFERASE GLFT2"/>
    <property type="match status" value="1"/>
</dbReference>
<dbReference type="PANTHER" id="PTHR43179">
    <property type="entry name" value="RHAMNOSYLTRANSFERASE WBBL"/>
    <property type="match status" value="1"/>
</dbReference>
<dbReference type="InterPro" id="IPR029044">
    <property type="entry name" value="Nucleotide-diphossugar_trans"/>
</dbReference>
<evidence type="ECO:0000313" key="6">
    <source>
        <dbReference type="Proteomes" id="UP000263900"/>
    </source>
</evidence>
<proteinExistence type="inferred from homology"/>
<dbReference type="EMBL" id="CP032157">
    <property type="protein sequence ID" value="AXY72547.1"/>
    <property type="molecule type" value="Genomic_DNA"/>
</dbReference>
<keyword evidence="2" id="KW-0328">Glycosyltransferase</keyword>
<dbReference type="Gene3D" id="3.90.550.10">
    <property type="entry name" value="Spore Coat Polysaccharide Biosynthesis Protein SpsA, Chain A"/>
    <property type="match status" value="1"/>
</dbReference>
<evidence type="ECO:0000256" key="2">
    <source>
        <dbReference type="ARBA" id="ARBA00022676"/>
    </source>
</evidence>
<reference evidence="5 6" key="1">
    <citation type="submission" date="2018-09" db="EMBL/GenBank/DDBJ databases">
        <title>Genome sequencing of strain 6GH32-13.</title>
        <authorList>
            <person name="Weon H.-Y."/>
            <person name="Heo J."/>
            <person name="Kwon S.-W."/>
        </authorList>
    </citation>
    <scope>NUCLEOTIDE SEQUENCE [LARGE SCALE GENOMIC DNA]</scope>
    <source>
        <strain evidence="5 6">5GH32-13</strain>
    </source>
</reference>
<evidence type="ECO:0000313" key="5">
    <source>
        <dbReference type="EMBL" id="AXY72547.1"/>
    </source>
</evidence>
<dbReference type="GO" id="GO:0016757">
    <property type="term" value="F:glycosyltransferase activity"/>
    <property type="evidence" value="ECO:0007669"/>
    <property type="project" value="UniProtKB-KW"/>
</dbReference>
<evidence type="ECO:0000256" key="3">
    <source>
        <dbReference type="ARBA" id="ARBA00022679"/>
    </source>
</evidence>
<dbReference type="Pfam" id="PF00535">
    <property type="entry name" value="Glycos_transf_2"/>
    <property type="match status" value="1"/>
</dbReference>
<dbReference type="CDD" id="cd04186">
    <property type="entry name" value="GT_2_like_c"/>
    <property type="match status" value="1"/>
</dbReference>
<dbReference type="OrthoDB" id="9771846at2"/>
<dbReference type="Proteomes" id="UP000263900">
    <property type="component" value="Chromosome"/>
</dbReference>
<evidence type="ECO:0000259" key="4">
    <source>
        <dbReference type="Pfam" id="PF00535"/>
    </source>
</evidence>
<name>A0A3B7MG27_9BACT</name>
<accession>A0A3B7MG27</accession>
<dbReference type="SUPFAM" id="SSF53448">
    <property type="entry name" value="Nucleotide-diphospho-sugar transferases"/>
    <property type="match status" value="1"/>
</dbReference>
<dbReference type="KEGG" id="pseg:D3H65_00500"/>
<gene>
    <name evidence="5" type="ORF">D3H65_00500</name>
</gene>
<feature type="domain" description="Glycosyltransferase 2-like" evidence="4">
    <location>
        <begin position="7"/>
        <end position="117"/>
    </location>
</feature>
<keyword evidence="3 5" id="KW-0808">Transferase</keyword>
<protein>
    <submittedName>
        <fullName evidence="5">Glycosyltransferase family 2 protein</fullName>
    </submittedName>
</protein>
<keyword evidence="6" id="KW-1185">Reference proteome</keyword>
<organism evidence="5 6">
    <name type="scientific">Paraflavitalea soli</name>
    <dbReference type="NCBI Taxonomy" id="2315862"/>
    <lineage>
        <taxon>Bacteria</taxon>
        <taxon>Pseudomonadati</taxon>
        <taxon>Bacteroidota</taxon>
        <taxon>Chitinophagia</taxon>
        <taxon>Chitinophagales</taxon>
        <taxon>Chitinophagaceae</taxon>
        <taxon>Paraflavitalea</taxon>
    </lineage>
</organism>
<dbReference type="RefSeq" id="WP_119048385.1">
    <property type="nucleotide sequence ID" value="NZ_CP032157.1"/>
</dbReference>
<evidence type="ECO:0000256" key="1">
    <source>
        <dbReference type="ARBA" id="ARBA00006739"/>
    </source>
</evidence>
<dbReference type="AlphaFoldDB" id="A0A3B7MG27"/>
<sequence length="342" mass="38193">MTQPLVSIVILNWNGRKFLEQFLPSVQASTWTNKNIVVIDNASTDDSIPFLQAHYPAVQIVRNSANFGFAQGYNEGLKAVKGDYYVLLNSDVEVTPGWIEPVIALMESDATIGACQPKLLQYENRHLFEYAGAAGGWLDYLGYPLARGRIFDLCEPDNGQYDQAAPIFWASGAAMFVKANVYHQLGGLDAFFFAHQEEIDFCWRLQLAGYQVYACPQSVVYHVGGGTLPKGNSRKVFLNFRNNLIMMAKNMPAGMATWKIAYRFLLDTVSAFKSLLEGEGKYFMAVFQAHTAFLGWLLFKQKRSIFPASKKGKLQGYLHKSVVCSHFIGGKKTFAEIVGNKS</sequence>